<reference evidence="2" key="1">
    <citation type="submission" date="2022-11" db="UniProtKB">
        <authorList>
            <consortium name="WormBaseParasite"/>
        </authorList>
    </citation>
    <scope>IDENTIFICATION</scope>
</reference>
<dbReference type="Proteomes" id="UP000887579">
    <property type="component" value="Unplaced"/>
</dbReference>
<accession>A0AC34FL04</accession>
<organism evidence="1 2">
    <name type="scientific">Panagrolaimus sp. ES5</name>
    <dbReference type="NCBI Taxonomy" id="591445"/>
    <lineage>
        <taxon>Eukaryota</taxon>
        <taxon>Metazoa</taxon>
        <taxon>Ecdysozoa</taxon>
        <taxon>Nematoda</taxon>
        <taxon>Chromadorea</taxon>
        <taxon>Rhabditida</taxon>
        <taxon>Tylenchina</taxon>
        <taxon>Panagrolaimomorpha</taxon>
        <taxon>Panagrolaimoidea</taxon>
        <taxon>Panagrolaimidae</taxon>
        <taxon>Panagrolaimus</taxon>
    </lineage>
</organism>
<protein>
    <submittedName>
        <fullName evidence="2">FH2 domain-containing protein</fullName>
    </submittedName>
</protein>
<dbReference type="WBParaSite" id="ES5_v2.g18009.t1">
    <property type="protein sequence ID" value="ES5_v2.g18009.t1"/>
    <property type="gene ID" value="ES5_v2.g18009"/>
</dbReference>
<evidence type="ECO:0000313" key="2">
    <source>
        <dbReference type="WBParaSite" id="ES5_v2.g18009.t1"/>
    </source>
</evidence>
<name>A0AC34FL04_9BILA</name>
<evidence type="ECO:0000313" key="1">
    <source>
        <dbReference type="Proteomes" id="UP000887579"/>
    </source>
</evidence>
<proteinExistence type="predicted"/>
<sequence length="616" mass="69160">MVFVEYTEANSLLLLAAISRVERAKQRPDWQSIVRILSERGAGDDEMLIFAMTIINKTLNGLPDQDTFFDVVDNLESQGFENITKSLLKMSNPQLIQQLELYDRELKKEDAALDSDSSDGTMAKMRTVKTLQRADNAADRRSTMRRRQQEAEELQRFNNNLQKIQQQYESSPQAPPPVPQQNGYHTPAAASAVPQQKSEPEKVVEPPWRRQQQQLQPEIIHDQQAASSTSSSTEEINNENKYIENNNNFKKAQEKLMSKLPEKVKLVEDAPPKEEEKENLVEEHKSKAPPPSMPNIFSPVSDSNSFRKFEPKSSESDQKWKEAAEKLREKPMIINDLDFSEFVEYEQDPLVLVRNAQFEAEKSAPPARGGFGAPPAPPPVPGGPGVPPPPPGMFGGKGREASVAPTSTVKLHWKPAQSDAPPIPMLKRKGTFWNKIETTPAIDTSKLAKLFETKKVEAPVKKAGAESKPTVLQVLPSKRSQNINIALTKLPPVSVIPTAIRKFDTTVLNKEGIEKILQTMMPHSQEIEDIQNKQCEFPDMPLGQAEQFLLSLSEIDCLLERLKLWLFMLDYQNIEKDVAESLMELNNAMKEIEESETFKVAMGMLLSIGNALNGSE</sequence>